<dbReference type="Proteomes" id="UP000502933">
    <property type="component" value="Segment"/>
</dbReference>
<evidence type="ECO:0000313" key="21">
    <source>
        <dbReference type="EMBL" id="QIM07512.1"/>
    </source>
</evidence>
<evidence type="ECO:0000313" key="35">
    <source>
        <dbReference type="Proteomes" id="UP000241813"/>
    </source>
</evidence>
<dbReference type="EMBL" id="MN270980">
    <property type="protein sequence ID" value="QIM09378.1"/>
    <property type="molecule type" value="Genomic_DNA"/>
</dbReference>
<dbReference type="Proteomes" id="UP000500898">
    <property type="component" value="Segment"/>
</dbReference>
<reference evidence="13 35" key="3">
    <citation type="journal article" date="2015" name="PLoS ONE">
        <title>Genome Sequence of African Swine Fever Virus BA71, the Virulent Parental Strain of the Nonpathogenic and Tissue-Culture Adapted BA71V.</title>
        <authorList>
            <person name="Rodriguez J.M."/>
            <person name="Moreno L.T."/>
            <person name="Alejo A."/>
            <person name="Lacasta A."/>
            <person name="Rodriguez F."/>
            <person name="Salas M.L."/>
        </authorList>
    </citation>
    <scope>NUCLEOTIDE SEQUENCE [LARGE SCALE GENOMIC DNA]</scope>
    <source>
        <strain evidence="13 35">BA71</strain>
    </source>
</reference>
<dbReference type="PIRSF" id="PIRSF007159">
    <property type="entry name" value="Peptidase_ASVF"/>
    <property type="match status" value="1"/>
</dbReference>
<dbReference type="EMBL" id="MN270974">
    <property type="protein sequence ID" value="QIM07978.1"/>
    <property type="molecule type" value="Genomic_DNA"/>
</dbReference>
<dbReference type="Pfam" id="PF02902">
    <property type="entry name" value="Peptidase_C48"/>
    <property type="match status" value="1"/>
</dbReference>
<dbReference type="KEGG" id="vg:22220340"/>
<protein>
    <submittedName>
        <fullName evidence="11 12">S273R</fullName>
    </submittedName>
</protein>
<dbReference type="GO" id="GO:0006508">
    <property type="term" value="P:proteolysis"/>
    <property type="evidence" value="ECO:0007669"/>
    <property type="project" value="UniProtKB-KW"/>
</dbReference>
<dbReference type="Proteomes" id="UP000500690">
    <property type="component" value="Segment"/>
</dbReference>
<dbReference type="Proteomes" id="UP000501235">
    <property type="component" value="Segment"/>
</dbReference>
<evidence type="ECO:0000259" key="9">
    <source>
        <dbReference type="Pfam" id="PF02902"/>
    </source>
</evidence>
<gene>
    <name evidence="13" type="primary">BA71-S273R</name>
    <name evidence="14" type="ORF">AFSV47Ss_0166</name>
    <name evidence="15" type="ORF">ASFVARMWT4_00122</name>
    <name evidence="11" type="ORF">S273R</name>
</gene>
<reference evidence="32 34" key="2">
    <citation type="journal article" date="2015" name="J. Gen. Virol.">
        <title>Related strains of African swine fever virus with different virulence: genome comparison and analysis.</title>
        <authorList>
            <person name="Portugal R."/>
            <person name="Coelho J."/>
            <person name="Hoper D."/>
            <person name="Little N.S."/>
            <person name="Smithson C."/>
            <person name="Upton C."/>
            <person name="Martins C."/>
            <person name="Leitao A."/>
            <person name="Keil G.M."/>
        </authorList>
    </citation>
    <scope>NUCLEOTIDE SEQUENCE [LARGE SCALE GENOMIC DNA]</scope>
    <source>
        <strain evidence="10">L60</strain>
        <strain evidence="11">NHV</strain>
    </source>
</reference>
<evidence type="ECO:0000313" key="19">
    <source>
        <dbReference type="EMBL" id="QIM07042.1"/>
    </source>
</evidence>
<evidence type="ECO:0000313" key="23">
    <source>
        <dbReference type="EMBL" id="QIM07978.1"/>
    </source>
</evidence>
<evidence type="ECO:0000313" key="32">
    <source>
        <dbReference type="Proteomes" id="UP000110401"/>
    </source>
</evidence>
<dbReference type="EMBL" id="MN270971">
    <property type="protein sequence ID" value="QIM07277.1"/>
    <property type="molecule type" value="Genomic_DNA"/>
</dbReference>
<keyword evidence="7" id="KW-0946">Virion</keyword>
<dbReference type="EMBL" id="MN270976">
    <property type="protein sequence ID" value="QIM08446.1"/>
    <property type="molecule type" value="Genomic_DNA"/>
</dbReference>
<evidence type="ECO:0000313" key="12">
    <source>
        <dbReference type="EMBL" id="AJZ77109.1"/>
    </source>
</evidence>
<reference evidence="17" key="7">
    <citation type="journal article" date="2020" name="Microbiol. Resour. Announc.">
        <title>Coding-Complete Genome Sequence of an African Swine Fever Virus Strain Liv13/33 Isolate from Experimental Transmission between Pigs and Ornithodoros moubata Ticks.</title>
        <authorList>
            <person name="Chastagner A."/>
            <person name="Pereira de Oliveira R."/>
            <person name="Hutet E."/>
            <person name="Le Dimna M."/>
            <person name="Paboeuf F."/>
            <person name="Lucas P."/>
            <person name="Blanchard Y."/>
            <person name="Dixon L."/>
            <person name="Vial L."/>
            <person name="Le Potier M.F."/>
        </authorList>
    </citation>
    <scope>NUCLEOTIDE SEQUENCE</scope>
    <source>
        <strain evidence="17">Liv13/33</strain>
    </source>
</reference>
<dbReference type="EMBL" id="MN318203">
    <property type="protein sequence ID" value="QGM12749.2"/>
    <property type="molecule type" value="Genomic_DNA"/>
</dbReference>
<dbReference type="GO" id="GO:0052170">
    <property type="term" value="P:symbiont-mediated suppression of host innate immune response"/>
    <property type="evidence" value="ECO:0007669"/>
    <property type="project" value="UniProtKB-KW"/>
</dbReference>
<reference evidence="16 36" key="6">
    <citation type="submission" date="2019-08" db="EMBL/GenBank/DDBJ databases">
        <authorList>
            <person name="Ndlovu S.S."/>
        </authorList>
    </citation>
    <scope>NUCLEOTIDE SEQUENCE [LARGE SCALE GENOMIC DNA]</scope>
    <source>
        <strain evidence="16">LIV_5_40</strain>
    </source>
</reference>
<dbReference type="SUPFAM" id="SSF54001">
    <property type="entry name" value="Cysteine proteinases"/>
    <property type="match status" value="1"/>
</dbReference>
<dbReference type="InterPro" id="IPR003653">
    <property type="entry name" value="Peptidase_C48_C"/>
</dbReference>
<dbReference type="EMBL" id="KM262844">
    <property type="protein sequence ID" value="AIY22302.1"/>
    <property type="molecule type" value="Genomic_DNA"/>
</dbReference>
<evidence type="ECO:0000313" key="29">
    <source>
        <dbReference type="EMBL" id="QIM09378.1"/>
    </source>
</evidence>
<dbReference type="EMBL" id="MN270973">
    <property type="protein sequence ID" value="QIM07745.1"/>
    <property type="molecule type" value="Genomic_DNA"/>
</dbReference>
<keyword evidence="8" id="KW-0899">Viral immunoevasion</keyword>
<evidence type="ECO:0000313" key="36">
    <source>
        <dbReference type="Proteomes" id="UP000427047"/>
    </source>
</evidence>
<evidence type="ECO:0000313" key="28">
    <source>
        <dbReference type="EMBL" id="QIM09145.1"/>
    </source>
</evidence>
<dbReference type="OrthoDB" id="19241at10239"/>
<keyword evidence="4" id="KW-0645">Protease</keyword>
<evidence type="ECO:0000313" key="16">
    <source>
        <dbReference type="EMBL" id="QGM12749.2"/>
    </source>
</evidence>
<keyword evidence="5" id="KW-0378">Hydrolase</keyword>
<dbReference type="Proteomes" id="UP000501487">
    <property type="component" value="Segment"/>
</dbReference>
<evidence type="ECO:0000256" key="3">
    <source>
        <dbReference type="ARBA" id="ARBA00022632"/>
    </source>
</evidence>
<evidence type="ECO:0000313" key="27">
    <source>
        <dbReference type="EMBL" id="QIM08912.1"/>
    </source>
</evidence>
<dbReference type="InterPro" id="IPR038765">
    <property type="entry name" value="Papain-like_cys_pep_sf"/>
</dbReference>
<evidence type="ECO:0000256" key="5">
    <source>
        <dbReference type="ARBA" id="ARBA00022801"/>
    </source>
</evidence>
<keyword evidence="6" id="KW-0788">Thiol protease</keyword>
<dbReference type="Proteomes" id="UP000594644">
    <property type="component" value="Segment"/>
</dbReference>
<evidence type="ECO:0000313" key="37">
    <source>
        <dbReference type="Proteomes" id="UP000500690"/>
    </source>
</evidence>
<dbReference type="EMBL" id="MN270970">
    <property type="protein sequence ID" value="QIM07042.1"/>
    <property type="molecule type" value="Genomic_DNA"/>
</dbReference>
<evidence type="ECO:0000313" key="25">
    <source>
        <dbReference type="EMBL" id="QIM08446.1"/>
    </source>
</evidence>
<dbReference type="Proteomes" id="UP000266411">
    <property type="component" value="Segment"/>
</dbReference>
<dbReference type="Proteomes" id="UP000427047">
    <property type="component" value="Segment"/>
</dbReference>
<dbReference type="EMBL" id="LR881473">
    <property type="protein sequence ID" value="CAD5338250.1"/>
    <property type="molecule type" value="Genomic_DNA"/>
</dbReference>
<dbReference type="MEROPS" id="C63.001"/>
<reference evidence="15" key="11">
    <citation type="submission" date="2020-09" db="EMBL/GenBank/DDBJ databases">
        <authorList>
            <person name="Daniel Perez-Nunez"/>
            <person name="Eva Castillo-Rosa"/>
            <person name="Gonzalo Vigara-Astillero and Yolanda Revilla"/>
        </authorList>
    </citation>
    <scope>NUCLEOTIDE SEQUENCE</scope>
    <source>
        <strain evidence="15">Arm/07/CBM/c4</strain>
    </source>
</reference>
<name>A0A0A1DYH8_ASF</name>
<dbReference type="Proteomes" id="UP000501465">
    <property type="component" value="Segment"/>
</dbReference>
<evidence type="ECO:0000313" key="11">
    <source>
        <dbReference type="EMBL" id="AIY22460.1"/>
    </source>
</evidence>
<evidence type="ECO:0000313" key="24">
    <source>
        <dbReference type="EMBL" id="QIM08213.1"/>
    </source>
</evidence>
<dbReference type="Proteomes" id="UP000503294">
    <property type="component" value="Segment"/>
</dbReference>
<evidence type="ECO:0000313" key="14">
    <source>
        <dbReference type="EMBL" id="AOO54471.1"/>
    </source>
</evidence>
<dbReference type="EMBL" id="MT932579">
    <property type="protein sequence ID" value="QPL12065.1"/>
    <property type="molecule type" value="Genomic_DNA"/>
</dbReference>
<evidence type="ECO:0000313" key="31">
    <source>
        <dbReference type="EMBL" id="QPL12065.1"/>
    </source>
</evidence>
<dbReference type="SMR" id="A0A0A1DYH8"/>
<dbReference type="InterPro" id="IPR016510">
    <property type="entry name" value="VPRT"/>
</dbReference>
<dbReference type="EMBL" id="MN270975">
    <property type="protein sequence ID" value="QIM08213.1"/>
    <property type="molecule type" value="Genomic_DNA"/>
</dbReference>
<evidence type="ECO:0000313" key="17">
    <source>
        <dbReference type="EMBL" id="QID21295.1"/>
    </source>
</evidence>
<reference evidence="37 39" key="8">
    <citation type="journal article" date="2020" name="Transbound. Emerg. Dis.">
        <title>The evolution of African swine fever virus in Sardinia (1978 to 2014) as revealed by whole genome sequencing and comparative analysis.</title>
        <authorList>
            <person name="Torresi C."/>
            <person name="Fiori M."/>
            <person name="Bertolotti L."/>
            <person name="Floris M."/>
            <person name="Colitti B."/>
            <person name="Giammarioli M."/>
            <person name="Dei Giudici S."/>
            <person name="Oggiano A."/>
            <person name="Malmberg M."/>
            <person name="De Mia G.M."/>
            <person name="Belak S."/>
            <person name="Granberg F."/>
        </authorList>
    </citation>
    <scope>NUCLEOTIDE SEQUENCE [LARGE SCALE GENOMIC DNA]</scope>
    <source>
        <strain evidence="20">139/Nu/1981</strain>
        <strain evidence="21">140/Or/1985</strain>
        <strain evidence="23">141/Nu/1990</strain>
        <strain evidence="24">142/Nu/1995</strain>
        <strain evidence="29">22653/Ca/2014</strain>
        <strain evidence="26">26/Ss/2004</strain>
        <strain evidence="18">56/Ca/1978</strain>
        <strain evidence="19">57/Ca/1979</strain>
        <strain evidence="25">60/Nu/1997</strain>
        <strain evidence="27">72407/Ss/2005</strain>
        <strain evidence="22">85/Ca/1985</strain>
        <strain evidence="28">97/Ot/2012</strain>
    </source>
</reference>
<dbReference type="Proteomes" id="UP000502695">
    <property type="component" value="Segment"/>
</dbReference>
<dbReference type="EMBL" id="MN270969">
    <property type="protein sequence ID" value="QIM06807.1"/>
    <property type="molecule type" value="Genomic_DNA"/>
</dbReference>
<evidence type="ECO:0000313" key="34">
    <source>
        <dbReference type="Proteomes" id="UP000142390"/>
    </source>
</evidence>
<reference evidence="12" key="5">
    <citation type="journal article" date="2016" name="Virol Rep">
        <title>Genomic analysis of Sardinian 26544/OG10 isolate of African swine fever virus.</title>
        <authorList>
            <person name="Bacciu D."/>
            <person name="Deligios M."/>
            <person name="Sanna G."/>
            <person name="Paola Madrau M."/>
            <person name="Luisa Sanna M."/>
            <person name="Dei Giudici S."/>
            <person name="Oggiano A."/>
        </authorList>
    </citation>
    <scope>NUCLEOTIDE SEQUENCE</scope>
    <source>
        <strain evidence="12">26544/OG10</strain>
    </source>
</reference>
<dbReference type="GeneID" id="41901319"/>
<dbReference type="Proteomes" id="UP000594565">
    <property type="component" value="Segment"/>
</dbReference>
<dbReference type="KEGG" id="vg:41901319"/>
<dbReference type="EMBL" id="MN270977">
    <property type="protein sequence ID" value="QIM08679.1"/>
    <property type="molecule type" value="Genomic_DNA"/>
</dbReference>
<organismHost>
    <name type="scientific">Ornithodoros</name>
    <name type="common">relapsing fever ticks</name>
    <dbReference type="NCBI Taxonomy" id="6937"/>
</organismHost>
<evidence type="ECO:0000313" key="30">
    <source>
        <dbReference type="EMBL" id="QPL11848.1"/>
    </source>
</evidence>
<organismHost>
    <name type="scientific">Sus scrofa</name>
    <name type="common">Pig</name>
    <dbReference type="NCBI Taxonomy" id="9823"/>
</organismHost>
<dbReference type="RefSeq" id="NP_042804.1">
    <property type="nucleotide sequence ID" value="NC_001659.2"/>
</dbReference>
<dbReference type="Proteomes" id="UP000502885">
    <property type="component" value="Segment"/>
</dbReference>
<dbReference type="EMBL" id="MT932578">
    <property type="protein sequence ID" value="QPL11848.1"/>
    <property type="molecule type" value="Genomic_DNA"/>
</dbReference>
<dbReference type="GeneID" id="22220340"/>
<evidence type="ECO:0000313" key="10">
    <source>
        <dbReference type="EMBL" id="AIY22302.1"/>
    </source>
</evidence>
<evidence type="ECO:0000313" key="20">
    <source>
        <dbReference type="EMBL" id="QIM07277.1"/>
    </source>
</evidence>
<reference evidence="14" key="4">
    <citation type="journal article" date="2016" name="Genome Announc.">
        <title>Complete genome sequence of an African swine fever virus isolate from Sardinia, Italy.</title>
        <authorList>
            <person name="Granberg F."/>
            <person name="Torresi C."/>
            <person name="Oggiano A."/>
            <person name="Malmberg M."/>
            <person name="Iscaro C."/>
            <person name="De Mia G.M."/>
            <person name="Sandor B."/>
        </authorList>
    </citation>
    <scope>NUCLEOTIDE SEQUENCE [LARGE SCALE GENOMIC DNA]</scope>
    <source>
        <strain evidence="14">47/Ss/2008</strain>
    </source>
</reference>
<evidence type="ECO:0000256" key="2">
    <source>
        <dbReference type="ARBA" id="ARBA00007582"/>
    </source>
</evidence>
<comment type="similarity">
    <text evidence="2">Belongs to the peptidase C63 family.</text>
</comment>
<accession>A0A0A1DYH8</accession>
<dbReference type="EMBL" id="MN270979">
    <property type="protein sequence ID" value="QIM09145.1"/>
    <property type="molecule type" value="Genomic_DNA"/>
</dbReference>
<dbReference type="Proteomes" id="UP000503066">
    <property type="component" value="Genome"/>
</dbReference>
<keyword evidence="3" id="KW-1090">Inhibition of host innate immune response by virus</keyword>
<evidence type="ECO:0000256" key="7">
    <source>
        <dbReference type="ARBA" id="ARBA00022844"/>
    </source>
</evidence>
<evidence type="ECO:0000313" key="38">
    <source>
        <dbReference type="Proteomes" id="UP000500872"/>
    </source>
</evidence>
<dbReference type="EMBL" id="MN913970">
    <property type="protein sequence ID" value="QID21295.1"/>
    <property type="molecule type" value="Genomic_DNA"/>
</dbReference>
<dbReference type="Proteomes" id="UP000501683">
    <property type="component" value="Segment"/>
</dbReference>
<organismHost>
    <name type="scientific">Ornithodoros moubata</name>
    <name type="common">Soft tick</name>
    <name type="synonym">Argasid tick</name>
    <dbReference type="NCBI Taxonomy" id="6938"/>
</organismHost>
<sequence>MSILEKITSSPSECAEHLTNKDSCLSKKIQKELTSFLEKKETLGCDSESCVITHPAVKAYAQQKGLDLSKELETRFKAPGPRNNTGLLTNFNIDETLQRWAIKYTKFFNCPFSMMDFERVHYKFNQVDMVKVYKGEELQYVEGKVVKRPCNTFGCVLNTDFSTGTGKHWVAIFVDMRGDCWSIEYFNSAGNSPPGPVIRWMERVKQQLLKIHHTVKTLAVTNIRHQRSQTECGPYSLFYIRARLDNVSYAHFISARITDEDMYKFRTHLFRIA</sequence>
<dbReference type="Proteomes" id="UP000501990">
    <property type="component" value="Segment"/>
</dbReference>
<dbReference type="Gene3D" id="3.40.395.10">
    <property type="entry name" value="Adenoviral Proteinase, Chain A"/>
    <property type="match status" value="1"/>
</dbReference>
<dbReference type="Proteomes" id="UP000110401">
    <property type="component" value="Segment"/>
</dbReference>
<dbReference type="GO" id="GO:0004197">
    <property type="term" value="F:cysteine-type endopeptidase activity"/>
    <property type="evidence" value="ECO:0007669"/>
    <property type="project" value="InterPro"/>
</dbReference>
<dbReference type="Proteomes" id="UP000241813">
    <property type="component" value="Segment"/>
</dbReference>
<evidence type="ECO:0000256" key="8">
    <source>
        <dbReference type="ARBA" id="ARBA00023280"/>
    </source>
</evidence>
<evidence type="ECO:0000313" key="13">
    <source>
        <dbReference type="EMBL" id="AKO62792.1"/>
    </source>
</evidence>
<dbReference type="RefSeq" id="YP_009702516.1">
    <property type="nucleotide sequence ID" value="NC_044942.1"/>
</dbReference>
<evidence type="ECO:0000313" key="26">
    <source>
        <dbReference type="EMBL" id="QIM08679.1"/>
    </source>
</evidence>
<dbReference type="Proteomes" id="UP000117635">
    <property type="component" value="Segment"/>
</dbReference>
<dbReference type="EMBL" id="KP055815">
    <property type="protein sequence ID" value="AKO62792.1"/>
    <property type="molecule type" value="Genomic_DNA"/>
</dbReference>
<evidence type="ECO:0000256" key="1">
    <source>
        <dbReference type="ARBA" id="ARBA00004328"/>
    </source>
</evidence>
<dbReference type="Proteomes" id="UP000500872">
    <property type="component" value="Segment"/>
</dbReference>
<dbReference type="EMBL" id="KM102979">
    <property type="protein sequence ID" value="AJZ77109.1"/>
    <property type="molecule type" value="Genomic_DNA"/>
</dbReference>
<evidence type="ECO:0000313" key="15">
    <source>
        <dbReference type="EMBL" id="CAD5338250.1"/>
    </source>
</evidence>
<organism evidence="11 32">
    <name type="scientific">African swine fever virus</name>
    <name type="common">ASFV</name>
    <dbReference type="NCBI Taxonomy" id="10497"/>
    <lineage>
        <taxon>Viruses</taxon>
        <taxon>Varidnaviria</taxon>
        <taxon>Bamfordvirae</taxon>
        <taxon>Nucleocytoviricota</taxon>
        <taxon>Pokkesviricetes</taxon>
        <taxon>Asfuvirales</taxon>
        <taxon>Asfarviridae</taxon>
        <taxon>Asfivirus</taxon>
        <taxon>Asfivirus haemorrhagiae</taxon>
    </lineage>
</organism>
<evidence type="ECO:0000313" key="18">
    <source>
        <dbReference type="EMBL" id="QIM06807.1"/>
    </source>
</evidence>
<reference evidence="38" key="10">
    <citation type="submission" date="2020-01" db="EMBL/GenBank/DDBJ databases">
        <authorList>
            <person name="Chastagner A."/>
            <person name="Le Potier M.-F."/>
            <person name="Pereira de Oliveira R."/>
        </authorList>
    </citation>
    <scope>NUCLEOTIDE SEQUENCE [LARGE SCALE GENOMIC DNA]</scope>
    <source>
        <strain evidence="38">Liv13/33</strain>
    </source>
</reference>
<evidence type="ECO:0000313" key="39">
    <source>
        <dbReference type="Proteomes" id="UP000500898"/>
    </source>
</evidence>
<dbReference type="EMBL" id="MN270978">
    <property type="protein sequence ID" value="QIM08912.1"/>
    <property type="molecule type" value="Genomic_DNA"/>
</dbReference>
<dbReference type="EMBL" id="KX354450">
    <property type="protein sequence ID" value="AOO54471.1"/>
    <property type="molecule type" value="Genomic_DNA"/>
</dbReference>
<keyword evidence="3" id="KW-0945">Host-virus interaction</keyword>
<evidence type="ECO:0000256" key="4">
    <source>
        <dbReference type="ARBA" id="ARBA00022670"/>
    </source>
</evidence>
<evidence type="ECO:0000313" key="33">
    <source>
        <dbReference type="Proteomes" id="UP000117635"/>
    </source>
</evidence>
<dbReference type="Proteomes" id="UP001160000">
    <property type="component" value="Segment"/>
</dbReference>
<organismHost>
    <name type="scientific">Phacochoerus aethiopicus</name>
    <name type="common">Warthog</name>
    <dbReference type="NCBI Taxonomy" id="85517"/>
</organismHost>
<evidence type="ECO:0000313" key="22">
    <source>
        <dbReference type="EMBL" id="QIM07745.1"/>
    </source>
</evidence>
<proteinExistence type="inferred from homology"/>
<reference evidence="33" key="1">
    <citation type="submission" date="2014-07" db="EMBL/GenBank/DDBJ databases">
        <title>Complete genome sequence of African Swine Fever Virus strain 26544/OG10 isolated in Sardinia.</title>
        <authorList>
            <person name="Dei Giudici S."/>
            <person name="Bacciu D."/>
            <person name="Sanna G."/>
            <person name="Deligios M."/>
            <person name="Oggiano A."/>
        </authorList>
    </citation>
    <scope>NUCLEOTIDE SEQUENCE [LARGE SCALE GENOMIC DNA]</scope>
</reference>
<dbReference type="EMBL" id="MN270972">
    <property type="protein sequence ID" value="QIM07512.1"/>
    <property type="molecule type" value="Genomic_DNA"/>
</dbReference>
<dbReference type="GO" id="GO:0019082">
    <property type="term" value="P:viral protein processing"/>
    <property type="evidence" value="ECO:0007669"/>
    <property type="project" value="InterPro"/>
</dbReference>
<organismHost>
    <name type="scientific">Phacochoerus africanus</name>
    <name type="common">Warthog</name>
    <dbReference type="NCBI Taxonomy" id="41426"/>
</organismHost>
<reference evidence="30" key="9">
    <citation type="journal article" date="2020" name="Vaccines (Basel)">
        <title>African Swine Fever Circulation among Free-Ranging Pigs in Sardinia: Data from the Eradication Program.</title>
        <authorList>
            <person name="Franzoni G."/>
            <person name="Dei Giudici S."/>
            <person name="Loi F."/>
            <person name="Sanna D."/>
            <person name="Floris M."/>
            <person name="Fiori M."/>
            <person name="Sanna M.L."/>
            <person name="Madrau P."/>
            <person name="Scarpa F."/>
            <person name="Zinellu S."/>
            <person name="Giammarioli M."/>
            <person name="Cappai S."/>
            <person name="De Mia G.M."/>
            <person name="Laddomada A."/>
            <person name="Rolesu S."/>
            <person name="Oggiano A."/>
        </authorList>
    </citation>
    <scope>NUCLEOTIDE SEQUENCE [LARGE SCALE GENOMIC DNA]</scope>
    <source>
        <strain evidence="30">103917/18</strain>
        <strain evidence="31">55234/18</strain>
    </source>
</reference>
<dbReference type="GO" id="GO:0044423">
    <property type="term" value="C:virion component"/>
    <property type="evidence" value="ECO:0007669"/>
    <property type="project" value="UniProtKB-KW"/>
</dbReference>
<dbReference type="EMBL" id="KM262845">
    <property type="protein sequence ID" value="AIY22460.1"/>
    <property type="molecule type" value="Genomic_DNA"/>
</dbReference>
<comment type="subcellular location">
    <subcellularLocation>
        <location evidence="1">Virion</location>
    </subcellularLocation>
</comment>
<evidence type="ECO:0000256" key="6">
    <source>
        <dbReference type="ARBA" id="ARBA00022807"/>
    </source>
</evidence>
<dbReference type="Proteomes" id="UP000142390">
    <property type="component" value="Segment"/>
</dbReference>
<feature type="domain" description="Ubiquitin-like protease family profile" evidence="9">
    <location>
        <begin position="165"/>
        <end position="269"/>
    </location>
</feature>
<organismHost>
    <name type="scientific">Potamochoerus larvatus</name>
    <name type="common">Bushpig</name>
    <dbReference type="NCBI Taxonomy" id="273792"/>
</organismHost>